<name>A0A1F8BBP8_9BACT</name>
<accession>A0A1F8BBP8</accession>
<sequence>MNDTRKMLRAIINGQSAMKGELLGEIRKIDKKLSLDIGGLRRETREGFKGLTKRVDTIGLQVARLEDDAPTREEHGQLKKRVIKLEHKIASTY</sequence>
<dbReference type="EMBL" id="MGHF01000039">
    <property type="protein sequence ID" value="OGM61443.1"/>
    <property type="molecule type" value="Genomic_DNA"/>
</dbReference>
<gene>
    <name evidence="1" type="ORF">A2961_00955</name>
</gene>
<dbReference type="Proteomes" id="UP000177082">
    <property type="component" value="Unassembled WGS sequence"/>
</dbReference>
<evidence type="ECO:0000313" key="1">
    <source>
        <dbReference type="EMBL" id="OGM61443.1"/>
    </source>
</evidence>
<reference evidence="1 2" key="1">
    <citation type="journal article" date="2016" name="Nat. Commun.">
        <title>Thousands of microbial genomes shed light on interconnected biogeochemical processes in an aquifer system.</title>
        <authorList>
            <person name="Anantharaman K."/>
            <person name="Brown C.T."/>
            <person name="Hug L.A."/>
            <person name="Sharon I."/>
            <person name="Castelle C.J."/>
            <person name="Probst A.J."/>
            <person name="Thomas B.C."/>
            <person name="Singh A."/>
            <person name="Wilkins M.J."/>
            <person name="Karaoz U."/>
            <person name="Brodie E.L."/>
            <person name="Williams K.H."/>
            <person name="Hubbard S.S."/>
            <person name="Banfield J.F."/>
        </authorList>
    </citation>
    <scope>NUCLEOTIDE SEQUENCE [LARGE SCALE GENOMIC DNA]</scope>
</reference>
<protein>
    <submittedName>
        <fullName evidence="1">Uncharacterized protein</fullName>
    </submittedName>
</protein>
<proteinExistence type="predicted"/>
<comment type="caution">
    <text evidence="1">The sequence shown here is derived from an EMBL/GenBank/DDBJ whole genome shotgun (WGS) entry which is preliminary data.</text>
</comment>
<dbReference type="STRING" id="1802519.A2961_00955"/>
<evidence type="ECO:0000313" key="2">
    <source>
        <dbReference type="Proteomes" id="UP000177082"/>
    </source>
</evidence>
<dbReference type="AlphaFoldDB" id="A0A1F8BBP8"/>
<organism evidence="1 2">
    <name type="scientific">Candidatus Woesebacteria bacterium RIFCSPLOWO2_01_FULL_39_21</name>
    <dbReference type="NCBI Taxonomy" id="1802519"/>
    <lineage>
        <taxon>Bacteria</taxon>
        <taxon>Candidatus Woeseibacteriota</taxon>
    </lineage>
</organism>